<evidence type="ECO:0000313" key="3">
    <source>
        <dbReference type="EMBL" id="KAE8098997.1"/>
    </source>
</evidence>
<proteinExistence type="predicted"/>
<dbReference type="EMBL" id="CM017327">
    <property type="protein sequence ID" value="KAE8098997.1"/>
    <property type="molecule type" value="Genomic_DNA"/>
</dbReference>
<feature type="coiled-coil region" evidence="1">
    <location>
        <begin position="74"/>
        <end position="119"/>
    </location>
</feature>
<dbReference type="Proteomes" id="UP000327013">
    <property type="component" value="Chromosome 7"/>
</dbReference>
<feature type="region of interest" description="Disordered" evidence="2">
    <location>
        <begin position="1"/>
        <end position="42"/>
    </location>
</feature>
<organism evidence="3 4">
    <name type="scientific">Carpinus fangiana</name>
    <dbReference type="NCBI Taxonomy" id="176857"/>
    <lineage>
        <taxon>Eukaryota</taxon>
        <taxon>Viridiplantae</taxon>
        <taxon>Streptophyta</taxon>
        <taxon>Embryophyta</taxon>
        <taxon>Tracheophyta</taxon>
        <taxon>Spermatophyta</taxon>
        <taxon>Magnoliopsida</taxon>
        <taxon>eudicotyledons</taxon>
        <taxon>Gunneridae</taxon>
        <taxon>Pentapetalae</taxon>
        <taxon>rosids</taxon>
        <taxon>fabids</taxon>
        <taxon>Fagales</taxon>
        <taxon>Betulaceae</taxon>
        <taxon>Carpinus</taxon>
    </lineage>
</organism>
<protein>
    <submittedName>
        <fullName evidence="3">Uncharacterized protein</fullName>
    </submittedName>
</protein>
<dbReference type="AlphaFoldDB" id="A0A5N6RKK0"/>
<keyword evidence="4" id="KW-1185">Reference proteome</keyword>
<evidence type="ECO:0000256" key="2">
    <source>
        <dbReference type="SAM" id="MobiDB-lite"/>
    </source>
</evidence>
<sequence>MLMARSSLAAGDQNLRLKSGRRPLQPKNSPANPIPESTPITKSKQELITISVAVANKENHPIYSTPPAKIDSLDASLAEELSAIRKKLERLRSDRERTEKFLREKDMVLELKMKELEERGEIQKKLEIEVDRLYRLNELKSHSMRVSPIRSLREKEQVKKINEGQSPELKLVGESVTQSPGSASSGIVVEK</sequence>
<dbReference type="PANTHER" id="PTHR36790">
    <property type="entry name" value="MYELIN TRANSCRIPTION FACTOR"/>
    <property type="match status" value="1"/>
</dbReference>
<accession>A0A5N6RKK0</accession>
<keyword evidence="1" id="KW-0175">Coiled coil</keyword>
<evidence type="ECO:0000256" key="1">
    <source>
        <dbReference type="SAM" id="Coils"/>
    </source>
</evidence>
<gene>
    <name evidence="3" type="ORF">FH972_017015</name>
</gene>
<evidence type="ECO:0000313" key="4">
    <source>
        <dbReference type="Proteomes" id="UP000327013"/>
    </source>
</evidence>
<dbReference type="OrthoDB" id="982181at2759"/>
<name>A0A5N6RKK0_9ROSI</name>
<reference evidence="3 4" key="1">
    <citation type="submission" date="2019-06" db="EMBL/GenBank/DDBJ databases">
        <title>A chromosomal-level reference genome of Carpinus fangiana (Coryloideae, Betulaceae).</title>
        <authorList>
            <person name="Yang X."/>
            <person name="Wang Z."/>
            <person name="Zhang L."/>
            <person name="Hao G."/>
            <person name="Liu J."/>
            <person name="Yang Y."/>
        </authorList>
    </citation>
    <scope>NUCLEOTIDE SEQUENCE [LARGE SCALE GENOMIC DNA]</scope>
    <source>
        <strain evidence="3">Cfa_2016G</strain>
        <tissue evidence="3">Leaf</tissue>
    </source>
</reference>
<feature type="compositionally biased region" description="Polar residues" evidence="2">
    <location>
        <begin position="175"/>
        <end position="185"/>
    </location>
</feature>
<dbReference type="PANTHER" id="PTHR36790:SF1">
    <property type="entry name" value="MYELIN TRANSCRIPTION FACTOR"/>
    <property type="match status" value="1"/>
</dbReference>
<feature type="region of interest" description="Disordered" evidence="2">
    <location>
        <begin position="157"/>
        <end position="191"/>
    </location>
</feature>